<evidence type="ECO:0000256" key="1">
    <source>
        <dbReference type="ARBA" id="ARBA00022448"/>
    </source>
</evidence>
<dbReference type="SUPFAM" id="SSF52540">
    <property type="entry name" value="P-loop containing nucleoside triphosphate hydrolases"/>
    <property type="match status" value="1"/>
</dbReference>
<dbReference type="InterPro" id="IPR027417">
    <property type="entry name" value="P-loop_NTPase"/>
</dbReference>
<keyword evidence="4" id="KW-1133">Transmembrane helix</keyword>
<dbReference type="EMBL" id="CP072133">
    <property type="protein sequence ID" value="QTH70837.1"/>
    <property type="molecule type" value="Genomic_DNA"/>
</dbReference>
<dbReference type="GO" id="GO:0016887">
    <property type="term" value="F:ATP hydrolysis activity"/>
    <property type="evidence" value="ECO:0007669"/>
    <property type="project" value="InterPro"/>
</dbReference>
<proteinExistence type="predicted"/>
<dbReference type="RefSeq" id="WP_208842420.1">
    <property type="nucleotide sequence ID" value="NZ_CP072133.1"/>
</dbReference>
<dbReference type="InterPro" id="IPR003439">
    <property type="entry name" value="ABC_transporter-like_ATP-bd"/>
</dbReference>
<dbReference type="GO" id="GO:0005524">
    <property type="term" value="F:ATP binding"/>
    <property type="evidence" value="ECO:0007669"/>
    <property type="project" value="UniProtKB-KW"/>
</dbReference>
<dbReference type="CDD" id="cd03230">
    <property type="entry name" value="ABC_DR_subfamily_A"/>
    <property type="match status" value="1"/>
</dbReference>
<dbReference type="AlphaFoldDB" id="A0A975DGT3"/>
<gene>
    <name evidence="6" type="ORF">J5O05_13170</name>
</gene>
<keyword evidence="4" id="KW-0812">Transmembrane</keyword>
<sequence length="368" mass="40945">MSNPIIQVQDLCFSRGNKPILSYLNLSVSRGECIAILGPNGAGKSTFIDLLLGRLAPSSGNIQVLGAAPSHRKNKDKLGVMLQTATLPGNTLVKEFIQLFRSYYQNPISHAQALQYSGLQEAQHQRFSELSGGQKQRLLFTLAVLGNPELIFLDEPSLAMDALMRREMWSLIHALKQAGKTIILTTHYLEEADALADKLVILKQGQFIATGSPQELKHQNHSVAVQFTTTTPANIVASILDNVDFNIHEHQVQFQHESPEAHSEKAVFSGYRHPVIASHPKITRRNLFAINRGARSMNITQFNTLMPFWLEAKFDFLSVLRAPGFVLPSLLFPCVFYIFFGIIFNHGSASSYLMVNYCVFGIMESCAI</sequence>
<organism evidence="6 7">
    <name type="scientific">Pseudoalteromonas xiamenensis</name>
    <dbReference type="NCBI Taxonomy" id="882626"/>
    <lineage>
        <taxon>Bacteria</taxon>
        <taxon>Pseudomonadati</taxon>
        <taxon>Pseudomonadota</taxon>
        <taxon>Gammaproteobacteria</taxon>
        <taxon>Alteromonadales</taxon>
        <taxon>Pseudoalteromonadaceae</taxon>
        <taxon>Pseudoalteromonas</taxon>
    </lineage>
</organism>
<dbReference type="InterPro" id="IPR050763">
    <property type="entry name" value="ABC_transporter_ATP-binding"/>
</dbReference>
<reference evidence="6" key="1">
    <citation type="submission" date="2021-03" db="EMBL/GenBank/DDBJ databases">
        <title>Complete Genome of Pseudoalteromonas xiamenensis STKMTI.2, a new potential marine bacterium producing anti-Vibrio compounds.</title>
        <authorList>
            <person name="Handayani D.P."/>
            <person name="Isnansetyo A."/>
            <person name="Istiqomah I."/>
            <person name="Jumina J."/>
        </authorList>
    </citation>
    <scope>NUCLEOTIDE SEQUENCE</scope>
    <source>
        <strain evidence="6">STKMTI.2</strain>
    </source>
</reference>
<evidence type="ECO:0000259" key="5">
    <source>
        <dbReference type="PROSITE" id="PS50893"/>
    </source>
</evidence>
<dbReference type="PANTHER" id="PTHR42711:SF17">
    <property type="entry name" value="ABC TRANSPORTER ATP-BINDING PROTEIN"/>
    <property type="match status" value="1"/>
</dbReference>
<feature type="transmembrane region" description="Helical" evidence="4">
    <location>
        <begin position="325"/>
        <end position="344"/>
    </location>
</feature>
<keyword evidence="7" id="KW-1185">Reference proteome</keyword>
<dbReference type="PROSITE" id="PS50893">
    <property type="entry name" value="ABC_TRANSPORTER_2"/>
    <property type="match status" value="1"/>
</dbReference>
<dbReference type="KEGG" id="pxi:J5O05_13170"/>
<accession>A0A975DGT3</accession>
<evidence type="ECO:0000256" key="2">
    <source>
        <dbReference type="ARBA" id="ARBA00022741"/>
    </source>
</evidence>
<evidence type="ECO:0000256" key="4">
    <source>
        <dbReference type="SAM" id="Phobius"/>
    </source>
</evidence>
<dbReference type="Proteomes" id="UP000664904">
    <property type="component" value="Chromosome"/>
</dbReference>
<keyword evidence="2" id="KW-0547">Nucleotide-binding</keyword>
<dbReference type="Pfam" id="PF00005">
    <property type="entry name" value="ABC_tran"/>
    <property type="match status" value="1"/>
</dbReference>
<keyword evidence="4" id="KW-0472">Membrane</keyword>
<dbReference type="SMART" id="SM00382">
    <property type="entry name" value="AAA"/>
    <property type="match status" value="1"/>
</dbReference>
<name>A0A975DGT3_9GAMM</name>
<dbReference type="PANTHER" id="PTHR42711">
    <property type="entry name" value="ABC TRANSPORTER ATP-BINDING PROTEIN"/>
    <property type="match status" value="1"/>
</dbReference>
<evidence type="ECO:0000256" key="3">
    <source>
        <dbReference type="ARBA" id="ARBA00022840"/>
    </source>
</evidence>
<protein>
    <submittedName>
        <fullName evidence="6">ABC transporter ATP-binding protein</fullName>
    </submittedName>
</protein>
<feature type="domain" description="ABC transporter" evidence="5">
    <location>
        <begin position="6"/>
        <end position="229"/>
    </location>
</feature>
<dbReference type="InterPro" id="IPR003593">
    <property type="entry name" value="AAA+_ATPase"/>
</dbReference>
<keyword evidence="3 6" id="KW-0067">ATP-binding</keyword>
<keyword evidence="1" id="KW-0813">Transport</keyword>
<evidence type="ECO:0000313" key="6">
    <source>
        <dbReference type="EMBL" id="QTH70837.1"/>
    </source>
</evidence>
<evidence type="ECO:0000313" key="7">
    <source>
        <dbReference type="Proteomes" id="UP000664904"/>
    </source>
</evidence>
<dbReference type="Gene3D" id="3.40.50.300">
    <property type="entry name" value="P-loop containing nucleotide triphosphate hydrolases"/>
    <property type="match status" value="1"/>
</dbReference>